<evidence type="ECO:0000313" key="2">
    <source>
        <dbReference type="EMBL" id="CAL2108747.1"/>
    </source>
</evidence>
<sequence>MKTKTLITYFTLVNSIVMAQTHSNFKKLFDPTPYGFCHLVQTPNNGKYYFISGQSGGQDLQHTLSNNFRTQVEYALKNIKIILDESDLKPEDIVKITLLIVDHNEEKLKIWNDEMTKLWKNKIFPASTLIPVPRLALDGMLFEIDAIAFKKN</sequence>
<dbReference type="Proteomes" id="UP001497602">
    <property type="component" value="Unassembled WGS sequence"/>
</dbReference>
<dbReference type="InterPro" id="IPR006175">
    <property type="entry name" value="YjgF/YER057c/UK114"/>
</dbReference>
<proteinExistence type="inferred from homology"/>
<name>A0ABP1FJT4_9FLAO</name>
<dbReference type="Gene3D" id="3.30.1330.40">
    <property type="entry name" value="RutC-like"/>
    <property type="match status" value="1"/>
</dbReference>
<evidence type="ECO:0000256" key="1">
    <source>
        <dbReference type="ARBA" id="ARBA00010552"/>
    </source>
</evidence>
<dbReference type="SUPFAM" id="SSF55298">
    <property type="entry name" value="YjgF-like"/>
    <property type="match status" value="1"/>
</dbReference>
<dbReference type="PANTHER" id="PTHR11803">
    <property type="entry name" value="2-IMINOBUTANOATE/2-IMINOPROPANOATE DEAMINASE RIDA"/>
    <property type="match status" value="1"/>
</dbReference>
<comment type="caution">
    <text evidence="2">The sequence shown here is derived from an EMBL/GenBank/DDBJ whole genome shotgun (WGS) entry which is preliminary data.</text>
</comment>
<dbReference type="InterPro" id="IPR035959">
    <property type="entry name" value="RutC-like_sf"/>
</dbReference>
<gene>
    <name evidence="2" type="ORF">T190115A13A_90093</name>
</gene>
<reference evidence="2 3" key="1">
    <citation type="submission" date="2024-05" db="EMBL/GenBank/DDBJ databases">
        <authorList>
            <person name="Duchaud E."/>
        </authorList>
    </citation>
    <scope>NUCLEOTIDE SEQUENCE [LARGE SCALE GENOMIC DNA]</scope>
    <source>
        <strain evidence="2">Ena-SAMPLE-TAB-13-05-2024-13:56:06:370-140305</strain>
    </source>
</reference>
<dbReference type="PANTHER" id="PTHR11803:SF58">
    <property type="entry name" value="PROTEIN HMF1-RELATED"/>
    <property type="match status" value="1"/>
</dbReference>
<organism evidence="2 3">
    <name type="scientific">Tenacibaculum vairaonense</name>
    <dbReference type="NCBI Taxonomy" id="3137860"/>
    <lineage>
        <taxon>Bacteria</taxon>
        <taxon>Pseudomonadati</taxon>
        <taxon>Bacteroidota</taxon>
        <taxon>Flavobacteriia</taxon>
        <taxon>Flavobacteriales</taxon>
        <taxon>Flavobacteriaceae</taxon>
        <taxon>Tenacibaculum</taxon>
    </lineage>
</organism>
<accession>A0ABP1FJT4</accession>
<comment type="similarity">
    <text evidence="1">Belongs to the RutC family.</text>
</comment>
<evidence type="ECO:0000313" key="3">
    <source>
        <dbReference type="Proteomes" id="UP001497602"/>
    </source>
</evidence>
<dbReference type="EMBL" id="CAXJRC010000046">
    <property type="protein sequence ID" value="CAL2108747.1"/>
    <property type="molecule type" value="Genomic_DNA"/>
</dbReference>
<dbReference type="CDD" id="cd00448">
    <property type="entry name" value="YjgF_YER057c_UK114_family"/>
    <property type="match status" value="1"/>
</dbReference>
<dbReference type="Pfam" id="PF01042">
    <property type="entry name" value="Ribonuc_L-PSP"/>
    <property type="match status" value="1"/>
</dbReference>
<dbReference type="RefSeq" id="WP_348740342.1">
    <property type="nucleotide sequence ID" value="NZ_CAXJRC010000046.1"/>
</dbReference>
<protein>
    <submittedName>
        <fullName evidence="2">RutC family protein bbp_334</fullName>
    </submittedName>
</protein>
<keyword evidence="3" id="KW-1185">Reference proteome</keyword>